<gene>
    <name evidence="2" type="ORF">EZS28_039534</name>
</gene>
<comment type="caution">
    <text evidence="2">The sequence shown here is derived from an EMBL/GenBank/DDBJ whole genome shotgun (WGS) entry which is preliminary data.</text>
</comment>
<dbReference type="EMBL" id="SNRW01021031">
    <property type="protein sequence ID" value="KAA6364941.1"/>
    <property type="molecule type" value="Genomic_DNA"/>
</dbReference>
<evidence type="ECO:0000313" key="2">
    <source>
        <dbReference type="EMBL" id="KAA6364941.1"/>
    </source>
</evidence>
<evidence type="ECO:0000313" key="3">
    <source>
        <dbReference type="Proteomes" id="UP000324800"/>
    </source>
</evidence>
<reference evidence="2 3" key="1">
    <citation type="submission" date="2019-03" db="EMBL/GenBank/DDBJ databases">
        <title>Single cell metagenomics reveals metabolic interactions within the superorganism composed of flagellate Streblomastix strix and complex community of Bacteroidetes bacteria on its surface.</title>
        <authorList>
            <person name="Treitli S.C."/>
            <person name="Kolisko M."/>
            <person name="Husnik F."/>
            <person name="Keeling P."/>
            <person name="Hampl V."/>
        </authorList>
    </citation>
    <scope>NUCLEOTIDE SEQUENCE [LARGE SCALE GENOMIC DNA]</scope>
    <source>
        <strain evidence="2">ST1C</strain>
    </source>
</reference>
<dbReference type="AlphaFoldDB" id="A0A5J4U4M9"/>
<feature type="compositionally biased region" description="Basic and acidic residues" evidence="1">
    <location>
        <begin position="100"/>
        <end position="110"/>
    </location>
</feature>
<evidence type="ECO:0000256" key="1">
    <source>
        <dbReference type="SAM" id="MobiDB-lite"/>
    </source>
</evidence>
<dbReference type="Proteomes" id="UP000324800">
    <property type="component" value="Unassembled WGS sequence"/>
</dbReference>
<feature type="non-terminal residue" evidence="2">
    <location>
        <position position="1"/>
    </location>
</feature>
<feature type="compositionally biased region" description="Polar residues" evidence="1">
    <location>
        <begin position="83"/>
        <end position="98"/>
    </location>
</feature>
<name>A0A5J4U4M9_9EUKA</name>
<sequence length="110" mass="12466">NCWTVNWFVTVFRCPEPKLECWAEAQKTGSISASNRERIDPQVNEGNEDNADEEEDEQTDEAALIQNKDYKVNLISKHPVQENLGTQPQNDQGLNVISQMEKDDSGPTPF</sequence>
<feature type="region of interest" description="Disordered" evidence="1">
    <location>
        <begin position="26"/>
        <end position="110"/>
    </location>
</feature>
<proteinExistence type="predicted"/>
<accession>A0A5J4U4M9</accession>
<protein>
    <submittedName>
        <fullName evidence="2">Uncharacterized protein</fullName>
    </submittedName>
</protein>
<organism evidence="2 3">
    <name type="scientific">Streblomastix strix</name>
    <dbReference type="NCBI Taxonomy" id="222440"/>
    <lineage>
        <taxon>Eukaryota</taxon>
        <taxon>Metamonada</taxon>
        <taxon>Preaxostyla</taxon>
        <taxon>Oxymonadida</taxon>
        <taxon>Streblomastigidae</taxon>
        <taxon>Streblomastix</taxon>
    </lineage>
</organism>
<feature type="compositionally biased region" description="Acidic residues" evidence="1">
    <location>
        <begin position="46"/>
        <end position="60"/>
    </location>
</feature>